<protein>
    <recommendedName>
        <fullName evidence="4">C-type lysozyme inhibitor domain-containing protein</fullName>
    </recommendedName>
</protein>
<evidence type="ECO:0008006" key="4">
    <source>
        <dbReference type="Google" id="ProtNLM"/>
    </source>
</evidence>
<feature type="signal peptide" evidence="1">
    <location>
        <begin position="1"/>
        <end position="25"/>
    </location>
</feature>
<accession>A0A1X9NEG2</accession>
<dbReference type="EMBL" id="CP019343">
    <property type="protein sequence ID" value="ARN74822.1"/>
    <property type="molecule type" value="Genomic_DNA"/>
</dbReference>
<name>A0A1X9NEG2_9GAMM</name>
<keyword evidence="1" id="KW-0732">Signal</keyword>
<proteinExistence type="predicted"/>
<organism evidence="2 3">
    <name type="scientific">Oceanicoccus sagamiensis</name>
    <dbReference type="NCBI Taxonomy" id="716816"/>
    <lineage>
        <taxon>Bacteria</taxon>
        <taxon>Pseudomonadati</taxon>
        <taxon>Pseudomonadota</taxon>
        <taxon>Gammaproteobacteria</taxon>
        <taxon>Cellvibrionales</taxon>
        <taxon>Spongiibacteraceae</taxon>
        <taxon>Oceanicoccus</taxon>
    </lineage>
</organism>
<dbReference type="Proteomes" id="UP000193450">
    <property type="component" value="Chromosome"/>
</dbReference>
<dbReference type="KEGG" id="osg:BST96_12260"/>
<dbReference type="STRING" id="716816.BST96_12260"/>
<dbReference type="OrthoDB" id="5348860at2"/>
<reference evidence="2 3" key="1">
    <citation type="submission" date="2016-11" db="EMBL/GenBank/DDBJ databases">
        <title>Trade-off between light-utilization and light-protection in marine flavobacteria.</title>
        <authorList>
            <person name="Kumagai Y."/>
        </authorList>
    </citation>
    <scope>NUCLEOTIDE SEQUENCE [LARGE SCALE GENOMIC DNA]</scope>
    <source>
        <strain evidence="2 3">NBRC 107125</strain>
    </source>
</reference>
<feature type="chain" id="PRO_5012891851" description="C-type lysozyme inhibitor domain-containing protein" evidence="1">
    <location>
        <begin position="26"/>
        <end position="219"/>
    </location>
</feature>
<evidence type="ECO:0000313" key="2">
    <source>
        <dbReference type="EMBL" id="ARN74822.1"/>
    </source>
</evidence>
<keyword evidence="3" id="KW-1185">Reference proteome</keyword>
<dbReference type="RefSeq" id="WP_085758986.1">
    <property type="nucleotide sequence ID" value="NZ_CP019343.1"/>
</dbReference>
<sequence>MALSIKPWIKWSLLLPLFFTAAAFSGEDKNRQTHDKNRHTYVFECEDGESFVADIQGTRAWVFLTQGTVELKQQPDGTFAGDPYRLQLQGSAAQWVNQHQQSISCRNNRQQAIWEAAKLAGVDYRAVGNEPGWVVEIAADQVRYQGDYGQTLWVFDTPPPQIEQTLRQTVYLLANEQQQVTFTIQAKPCMDSMSGVRYETTAIVQLPGKTLKGCGRALH</sequence>
<evidence type="ECO:0000256" key="1">
    <source>
        <dbReference type="SAM" id="SignalP"/>
    </source>
</evidence>
<dbReference type="AlphaFoldDB" id="A0A1X9NEG2"/>
<gene>
    <name evidence="2" type="ORF">BST96_12260</name>
</gene>
<evidence type="ECO:0000313" key="3">
    <source>
        <dbReference type="Proteomes" id="UP000193450"/>
    </source>
</evidence>